<feature type="compositionally biased region" description="Low complexity" evidence="1">
    <location>
        <begin position="38"/>
        <end position="47"/>
    </location>
</feature>
<feature type="compositionally biased region" description="Polar residues" evidence="1">
    <location>
        <begin position="275"/>
        <end position="293"/>
    </location>
</feature>
<protein>
    <submittedName>
        <fullName evidence="2">Uncharacterized protein</fullName>
    </submittedName>
</protein>
<evidence type="ECO:0000313" key="2">
    <source>
        <dbReference type="EMBL" id="KAK5064666.1"/>
    </source>
</evidence>
<proteinExistence type="predicted"/>
<dbReference type="GeneID" id="89968722"/>
<feature type="region of interest" description="Disordered" evidence="1">
    <location>
        <begin position="108"/>
        <end position="129"/>
    </location>
</feature>
<reference evidence="2 3" key="1">
    <citation type="submission" date="2023-08" db="EMBL/GenBank/DDBJ databases">
        <title>Black Yeasts Isolated from many extreme environments.</title>
        <authorList>
            <person name="Coleine C."/>
            <person name="Stajich J.E."/>
            <person name="Selbmann L."/>
        </authorList>
    </citation>
    <scope>NUCLEOTIDE SEQUENCE [LARGE SCALE GENOMIC DNA]</scope>
    <source>
        <strain evidence="2 3">CCFEE 5792</strain>
    </source>
</reference>
<feature type="compositionally biased region" description="Low complexity" evidence="1">
    <location>
        <begin position="294"/>
        <end position="309"/>
    </location>
</feature>
<feature type="region of interest" description="Disordered" evidence="1">
    <location>
        <begin position="1"/>
        <end position="66"/>
    </location>
</feature>
<organism evidence="2 3">
    <name type="scientific">Exophiala bonariae</name>
    <dbReference type="NCBI Taxonomy" id="1690606"/>
    <lineage>
        <taxon>Eukaryota</taxon>
        <taxon>Fungi</taxon>
        <taxon>Dikarya</taxon>
        <taxon>Ascomycota</taxon>
        <taxon>Pezizomycotina</taxon>
        <taxon>Eurotiomycetes</taxon>
        <taxon>Chaetothyriomycetidae</taxon>
        <taxon>Chaetothyriales</taxon>
        <taxon>Herpotrichiellaceae</taxon>
        <taxon>Exophiala</taxon>
    </lineage>
</organism>
<feature type="compositionally biased region" description="Polar residues" evidence="1">
    <location>
        <begin position="330"/>
        <end position="349"/>
    </location>
</feature>
<keyword evidence="3" id="KW-1185">Reference proteome</keyword>
<dbReference type="Proteomes" id="UP001358417">
    <property type="component" value="Unassembled WGS sequence"/>
</dbReference>
<gene>
    <name evidence="2" type="ORF">LTR84_000500</name>
</gene>
<dbReference type="RefSeq" id="XP_064711990.1">
    <property type="nucleotide sequence ID" value="XM_064844130.1"/>
</dbReference>
<comment type="caution">
    <text evidence="2">The sequence shown here is derived from an EMBL/GenBank/DDBJ whole genome shotgun (WGS) entry which is preliminary data.</text>
</comment>
<dbReference type="AlphaFoldDB" id="A0AAV9NRU6"/>
<feature type="region of interest" description="Disordered" evidence="1">
    <location>
        <begin position="273"/>
        <end position="357"/>
    </location>
</feature>
<name>A0AAV9NRU6_9EURO</name>
<evidence type="ECO:0000256" key="1">
    <source>
        <dbReference type="SAM" id="MobiDB-lite"/>
    </source>
</evidence>
<dbReference type="EMBL" id="JAVRRD010000001">
    <property type="protein sequence ID" value="KAK5064666.1"/>
    <property type="molecule type" value="Genomic_DNA"/>
</dbReference>
<feature type="region of interest" description="Disordered" evidence="1">
    <location>
        <begin position="377"/>
        <end position="400"/>
    </location>
</feature>
<accession>A0AAV9NRU6</accession>
<sequence length="597" mass="65593">MTTPVKDVVAGEPDTGPSLPPTPKSGLFSGASLRRIGSKLSASSLSPKSRKGSPERSALTRLGGGHVISSPLPLRVRRGSLKPLSIVTTAFHPLDFDPVRVLEAARDVALPPSPSPPSPSKLDVSTMAGEKPRKRAIIDNMEMFGKQVEPFPQLPFARKKERDFDEETIKPARSYARLPPPIPSQEAMARSSAQRSTSFGIERNQNTERVITGNFASLLNLPPPTLNQHPTTQSDPNSAKSDAPLMFTTSTADEIRAWATQKHQHEGVREIRPRINTNPYQVPGNAFSQPAVNTSSSPHSAHTTPSRTSKPTGLRKNQIASPLSKYGNASEVTLTATTPGRKSSDTNGLKSKMSRLQIDRDNQETDIFDILAEGSPSDIKAVPKTPSGSQSGFKTTSEFEHRKTGLRKVSAIFKPKSASEKNAPDIFSQVEIPNFDGSNWYRPDLELFLRRTLNCWSRDYNGGDPKPRHPNTGKGWYSRNLKCTTCLENCCPICDRACCAYRSAVLALGNHKNNTKTLKIAEERMHQITTVFPYGREVSTFLQCTEGDETGCGKMICPDCCGQCPTDICKDVQCRRCKKDPWAICDWHDEEANLKAL</sequence>
<evidence type="ECO:0000313" key="3">
    <source>
        <dbReference type="Proteomes" id="UP001358417"/>
    </source>
</evidence>
<feature type="compositionally biased region" description="Polar residues" evidence="1">
    <location>
        <begin position="386"/>
        <end position="396"/>
    </location>
</feature>